<dbReference type="InterPro" id="IPR000572">
    <property type="entry name" value="OxRdtase_Mopterin-bd_dom"/>
</dbReference>
<proteinExistence type="predicted"/>
<keyword evidence="5" id="KW-1185">Reference proteome</keyword>
<feature type="transmembrane region" description="Helical" evidence="2">
    <location>
        <begin position="52"/>
        <end position="72"/>
    </location>
</feature>
<gene>
    <name evidence="4" type="ORF">BKA19_0708</name>
</gene>
<feature type="region of interest" description="Disordered" evidence="1">
    <location>
        <begin position="467"/>
        <end position="487"/>
    </location>
</feature>
<dbReference type="PANTHER" id="PTHR19372:SF7">
    <property type="entry name" value="SULFITE OXIDASE, MITOCHONDRIAL"/>
    <property type="match status" value="1"/>
</dbReference>
<keyword evidence="2" id="KW-0472">Membrane</keyword>
<dbReference type="Gene3D" id="3.90.420.10">
    <property type="entry name" value="Oxidoreductase, molybdopterin-binding domain"/>
    <property type="match status" value="1"/>
</dbReference>
<feature type="transmembrane region" description="Helical" evidence="2">
    <location>
        <begin position="102"/>
        <end position="124"/>
    </location>
</feature>
<dbReference type="GO" id="GO:0020037">
    <property type="term" value="F:heme binding"/>
    <property type="evidence" value="ECO:0007669"/>
    <property type="project" value="TreeGrafter"/>
</dbReference>
<dbReference type="InterPro" id="IPR036374">
    <property type="entry name" value="OxRdtase_Mopterin-bd_sf"/>
</dbReference>
<feature type="transmembrane region" description="Helical" evidence="2">
    <location>
        <begin position="151"/>
        <end position="172"/>
    </location>
</feature>
<feature type="transmembrane region" description="Helical" evidence="2">
    <location>
        <begin position="79"/>
        <end position="96"/>
    </location>
</feature>
<dbReference type="GO" id="GO:0043546">
    <property type="term" value="F:molybdopterin cofactor binding"/>
    <property type="evidence" value="ECO:0007669"/>
    <property type="project" value="TreeGrafter"/>
</dbReference>
<name>A0A4Q7Y2L8_9ACTN</name>
<dbReference type="PANTHER" id="PTHR19372">
    <property type="entry name" value="SULFITE REDUCTASE"/>
    <property type="match status" value="1"/>
</dbReference>
<dbReference type="AlphaFoldDB" id="A0A4Q7Y2L8"/>
<comment type="caution">
    <text evidence="4">The sequence shown here is derived from an EMBL/GenBank/DDBJ whole genome shotgun (WGS) entry which is preliminary data.</text>
</comment>
<dbReference type="SUPFAM" id="SSF56524">
    <property type="entry name" value="Oxidoreductase molybdopterin-binding domain"/>
    <property type="match status" value="1"/>
</dbReference>
<dbReference type="GO" id="GO:0008482">
    <property type="term" value="F:sulfite oxidase activity"/>
    <property type="evidence" value="ECO:0007669"/>
    <property type="project" value="TreeGrafter"/>
</dbReference>
<accession>A0A4Q7Y2L8</accession>
<dbReference type="Pfam" id="PF00174">
    <property type="entry name" value="Oxidored_molyb"/>
    <property type="match status" value="1"/>
</dbReference>
<evidence type="ECO:0000256" key="2">
    <source>
        <dbReference type="SAM" id="Phobius"/>
    </source>
</evidence>
<reference evidence="4 5" key="1">
    <citation type="submission" date="2019-02" db="EMBL/GenBank/DDBJ databases">
        <title>Sequencing the genomes of 1000 actinobacteria strains.</title>
        <authorList>
            <person name="Klenk H.-P."/>
        </authorList>
    </citation>
    <scope>NUCLEOTIDE SEQUENCE [LARGE SCALE GENOMIC DNA]</scope>
    <source>
        <strain evidence="4 5">DSM 44509</strain>
    </source>
</reference>
<sequence length="499" mass="52404">MAVALGVAELTAGLLARAPSLVIAVGDTVVDSVPGWLERWAIATLGTADKPVLLGGIVLVSILLGAALGVLARRRFVPAAAGIALFAGLGTAAALADARNALGLTLLVGVLGAAAGTGVLYVLAVAMPRRAEPPAPVRGETPLSALDRRRFLAVTAGTTLLGVLAGVGGYLLSGRERLDDLRAAIRLPAPARPAGPVPPGAELDVPGLTPLFTPNEDFYRIDTALRVPVVDPGTWRLEVRGMVDEPFTLTYAELMELPQIEADVTLACVSNEVGGDLVGNARWQGVPLKALLDRARVQRGATQLLGRSVDGFTAGFPVLTALDVEEAMVAVAMNGEPLPADHGFPARLVVPGLYGYVSATKWLSAIELTGWDVDGYWIPRGWAKEGPIKTQARIDVPRAGGTVAPGRRPIAGVAWAPTRGIERVEVRIDDGPWREAELAESLDVDCWRQWYLPWEATAGRHRIAARATDGRGEVQTDQRTPVAPDGASGYPVVEVVVGS</sequence>
<organism evidence="4 5">
    <name type="scientific">Blastococcus saxobsidens</name>
    <dbReference type="NCBI Taxonomy" id="138336"/>
    <lineage>
        <taxon>Bacteria</taxon>
        <taxon>Bacillati</taxon>
        <taxon>Actinomycetota</taxon>
        <taxon>Actinomycetes</taxon>
        <taxon>Geodermatophilales</taxon>
        <taxon>Geodermatophilaceae</taxon>
        <taxon>Blastococcus</taxon>
    </lineage>
</organism>
<dbReference type="SUPFAM" id="SSF81296">
    <property type="entry name" value="E set domains"/>
    <property type="match status" value="1"/>
</dbReference>
<dbReference type="InterPro" id="IPR014756">
    <property type="entry name" value="Ig_E-set"/>
</dbReference>
<dbReference type="EMBL" id="SHKV01000001">
    <property type="protein sequence ID" value="RZU31062.1"/>
    <property type="molecule type" value="Genomic_DNA"/>
</dbReference>
<evidence type="ECO:0000313" key="5">
    <source>
        <dbReference type="Proteomes" id="UP000292507"/>
    </source>
</evidence>
<protein>
    <submittedName>
        <fullName evidence="4">DMSO/TMAO reductase YedYZ molybdopterin-dependent catalytic subunit</fullName>
    </submittedName>
</protein>
<evidence type="ECO:0000256" key="1">
    <source>
        <dbReference type="SAM" id="MobiDB-lite"/>
    </source>
</evidence>
<dbReference type="Gene3D" id="2.60.40.650">
    <property type="match status" value="1"/>
</dbReference>
<dbReference type="Proteomes" id="UP000292507">
    <property type="component" value="Unassembled WGS sequence"/>
</dbReference>
<evidence type="ECO:0000259" key="3">
    <source>
        <dbReference type="Pfam" id="PF00174"/>
    </source>
</evidence>
<evidence type="ECO:0000313" key="4">
    <source>
        <dbReference type="EMBL" id="RZU31062.1"/>
    </source>
</evidence>
<feature type="domain" description="Oxidoreductase molybdopterin-binding" evidence="3">
    <location>
        <begin position="225"/>
        <end position="377"/>
    </location>
</feature>
<dbReference type="GO" id="GO:0006790">
    <property type="term" value="P:sulfur compound metabolic process"/>
    <property type="evidence" value="ECO:0007669"/>
    <property type="project" value="TreeGrafter"/>
</dbReference>
<keyword evidence="2" id="KW-1133">Transmembrane helix</keyword>
<keyword evidence="2" id="KW-0812">Transmembrane</keyword>